<dbReference type="GO" id="GO:0051894">
    <property type="term" value="P:positive regulation of focal adhesion assembly"/>
    <property type="evidence" value="ECO:0007669"/>
    <property type="project" value="Ensembl"/>
</dbReference>
<evidence type="ECO:0000256" key="4">
    <source>
        <dbReference type="ARBA" id="ARBA00022696"/>
    </source>
</evidence>
<dbReference type="SUPFAM" id="SSF54403">
    <property type="entry name" value="Cystatin/monellin"/>
    <property type="match status" value="2"/>
</dbReference>
<dbReference type="AlphaFoldDB" id="A0A8C9ACG9"/>
<dbReference type="GO" id="GO:2001027">
    <property type="term" value="P:negative regulation of endothelial cell chemotaxis"/>
    <property type="evidence" value="ECO:0007669"/>
    <property type="project" value="Ensembl"/>
</dbReference>
<comment type="subcellular location">
    <subcellularLocation>
        <location evidence="1">Secreted</location>
    </subcellularLocation>
</comment>
<evidence type="ECO:0000313" key="18">
    <source>
        <dbReference type="Ensembl" id="ENSPSMP00000025513.1"/>
    </source>
</evidence>
<reference evidence="18" key="2">
    <citation type="submission" date="2025-09" db="UniProtKB">
        <authorList>
            <consortium name="Ensembl"/>
        </authorList>
    </citation>
    <scope>IDENTIFICATION</scope>
</reference>
<dbReference type="GO" id="GO:0030168">
    <property type="term" value="P:platelet activation"/>
    <property type="evidence" value="ECO:0007669"/>
    <property type="project" value="Ensembl"/>
</dbReference>
<accession>A0A8C9ACG9</accession>
<keyword evidence="3" id="KW-0358">Heparin-binding</keyword>
<feature type="domain" description="Cystatin" evidence="17">
    <location>
        <begin position="137"/>
        <end position="242"/>
    </location>
</feature>
<feature type="compositionally biased region" description="Basic and acidic residues" evidence="15">
    <location>
        <begin position="274"/>
        <end position="286"/>
    </location>
</feature>
<dbReference type="Gene3D" id="3.10.450.10">
    <property type="match status" value="2"/>
</dbReference>
<keyword evidence="4" id="KW-0356">Hemostasis</keyword>
<dbReference type="GO" id="GO:0051838">
    <property type="term" value="P:cytolysis by host of symbiont cells"/>
    <property type="evidence" value="ECO:0007669"/>
    <property type="project" value="Ensembl"/>
</dbReference>
<dbReference type="GO" id="GO:0061844">
    <property type="term" value="P:antimicrobial humoral immune response mediated by antimicrobial peptide"/>
    <property type="evidence" value="ECO:0007669"/>
    <property type="project" value="Ensembl"/>
</dbReference>
<dbReference type="GO" id="GO:0050832">
    <property type="term" value="P:defense response to fungus"/>
    <property type="evidence" value="ECO:0007669"/>
    <property type="project" value="Ensembl"/>
</dbReference>
<reference evidence="18" key="1">
    <citation type="submission" date="2025-08" db="UniProtKB">
        <authorList>
            <consortium name="Ensembl"/>
        </authorList>
    </citation>
    <scope>IDENTIFICATION</scope>
</reference>
<keyword evidence="19" id="KW-1185">Reference proteome</keyword>
<keyword evidence="5 16" id="KW-0732">Signal</keyword>
<dbReference type="GeneTree" id="ENSGT00950000182930"/>
<name>A0A8C9ACG9_PROSS</name>
<dbReference type="GO" id="GO:0043065">
    <property type="term" value="P:positive regulation of apoptotic process"/>
    <property type="evidence" value="ECO:0007669"/>
    <property type="project" value="Ensembl"/>
</dbReference>
<dbReference type="GO" id="GO:0008285">
    <property type="term" value="P:negative regulation of cell population proliferation"/>
    <property type="evidence" value="ECO:0007669"/>
    <property type="project" value="Ensembl"/>
</dbReference>
<evidence type="ECO:0000256" key="1">
    <source>
        <dbReference type="ARBA" id="ARBA00004613"/>
    </source>
</evidence>
<evidence type="ECO:0000259" key="17">
    <source>
        <dbReference type="SMART" id="SM00043"/>
    </source>
</evidence>
<evidence type="ECO:0000256" key="12">
    <source>
        <dbReference type="ARBA" id="ARBA00023281"/>
    </source>
</evidence>
<evidence type="ECO:0000256" key="13">
    <source>
        <dbReference type="ARBA" id="ARBA00039613"/>
    </source>
</evidence>
<keyword evidence="10" id="KW-1015">Disulfide bond</keyword>
<feature type="chain" id="PRO_5034020262" description="Histidine-rich glycoprotein" evidence="16">
    <location>
        <begin position="19"/>
        <end position="473"/>
    </location>
</feature>
<feature type="signal peptide" evidence="16">
    <location>
        <begin position="1"/>
        <end position="18"/>
    </location>
</feature>
<dbReference type="FunFam" id="3.10.450.10:FF:000015">
    <property type="entry name" value="Histidine-rich glycoprotein"/>
    <property type="match status" value="1"/>
</dbReference>
<keyword evidence="11" id="KW-0325">Glycoprotein</keyword>
<keyword evidence="9" id="KW-0094">Blood coagulation</keyword>
<proteinExistence type="predicted"/>
<dbReference type="GO" id="GO:0030308">
    <property type="term" value="P:negative regulation of cell growth"/>
    <property type="evidence" value="ECO:0007669"/>
    <property type="project" value="Ensembl"/>
</dbReference>
<evidence type="ECO:0000313" key="19">
    <source>
        <dbReference type="Proteomes" id="UP000694414"/>
    </source>
</evidence>
<dbReference type="Ensembl" id="ENSPSMT00000029559.1">
    <property type="protein sequence ID" value="ENSPSMP00000025513.1"/>
    <property type="gene ID" value="ENSPSMG00000017929.1"/>
</dbReference>
<dbReference type="InterPro" id="IPR046350">
    <property type="entry name" value="Cystatin_sf"/>
</dbReference>
<dbReference type="GO" id="GO:0004869">
    <property type="term" value="F:cysteine-type endopeptidase inhibitor activity"/>
    <property type="evidence" value="ECO:0007669"/>
    <property type="project" value="InterPro"/>
</dbReference>
<keyword evidence="7" id="KW-0862">Zinc</keyword>
<dbReference type="Pfam" id="PF00031">
    <property type="entry name" value="Cystatin"/>
    <property type="match status" value="1"/>
</dbReference>
<dbReference type="InterPro" id="IPR000010">
    <property type="entry name" value="Cystatin_dom"/>
</dbReference>
<sequence length="473" mass="53327">MKALTAVLLLVTLQYSRAVSPADCNAAEPEAGKALDLINKWCQDGYLFQLLRVADAHLDTVGSATVYYLVLDVKESDCSVLSRKHWNDCEPDDSRPSFLQVIGRCKVIATRHSSESQDLRLDDFNCTTSSVSSALANNKDSPVVFDFFEDTEVYRNQANQALEKYKEKNGDFETFRVDKVERVARARGGERTNYYVEFSARNCSRQHFPRPNKVFAFCRAVLVYDVEDSDLETPKDLDVNCEVFNLEVGCLSRLSWHPPHFGRHGHGKPPFKPDGVRDHHPPKPHEWGCPPPPEGKDHPERPPPGVGPPPPGSRCHHHPFGINETQRHPHDHNSSEHHPHRHKPHGPGPHGHHPPHGHRPHGHDFHHDGPCDPPVHNQGPQGQQRHGHGPPHRHSEERGPGKGHFPFHWRPIGFVYRLPPLNRGEVLPLPEANFPIFSLPNHRNPLKPFPESASESCPGTFKNEGLQVSKFFA</sequence>
<dbReference type="GO" id="GO:0019865">
    <property type="term" value="F:immunoglobulin binding"/>
    <property type="evidence" value="ECO:0007669"/>
    <property type="project" value="Ensembl"/>
</dbReference>
<protein>
    <recommendedName>
        <fullName evidence="13">Histidine-rich glycoprotein</fullName>
    </recommendedName>
    <alternativeName>
        <fullName evidence="14">Histidine-proline-rich glycoprotein</fullName>
    </alternativeName>
</protein>
<keyword evidence="6" id="KW-0677">Repeat</keyword>
<dbReference type="GO" id="GO:0010468">
    <property type="term" value="P:regulation of gene expression"/>
    <property type="evidence" value="ECO:0007669"/>
    <property type="project" value="Ensembl"/>
</dbReference>
<dbReference type="GO" id="GO:0010543">
    <property type="term" value="P:regulation of platelet activation"/>
    <property type="evidence" value="ECO:0007669"/>
    <property type="project" value="TreeGrafter"/>
</dbReference>
<dbReference type="FunFam" id="3.10.450.10:FF:000005">
    <property type="entry name" value="Histidine-rich glycoprotein"/>
    <property type="match status" value="1"/>
</dbReference>
<feature type="compositionally biased region" description="Basic residues" evidence="15">
    <location>
        <begin position="338"/>
        <end position="361"/>
    </location>
</feature>
<evidence type="ECO:0000256" key="7">
    <source>
        <dbReference type="ARBA" id="ARBA00022833"/>
    </source>
</evidence>
<dbReference type="GO" id="GO:0042730">
    <property type="term" value="P:fibrinolysis"/>
    <property type="evidence" value="ECO:0007669"/>
    <property type="project" value="UniProtKB-KW"/>
</dbReference>
<gene>
    <name evidence="18" type="primary">HRG</name>
</gene>
<dbReference type="GO" id="GO:0032956">
    <property type="term" value="P:regulation of actin cytoskeleton organization"/>
    <property type="evidence" value="ECO:0007669"/>
    <property type="project" value="Ensembl"/>
</dbReference>
<dbReference type="GO" id="GO:0008270">
    <property type="term" value="F:zinc ion binding"/>
    <property type="evidence" value="ECO:0007669"/>
    <property type="project" value="Ensembl"/>
</dbReference>
<organism evidence="18 19">
    <name type="scientific">Prolemur simus</name>
    <name type="common">Greater bamboo lemur</name>
    <name type="synonym">Hapalemur simus</name>
    <dbReference type="NCBI Taxonomy" id="1328070"/>
    <lineage>
        <taxon>Eukaryota</taxon>
        <taxon>Metazoa</taxon>
        <taxon>Chordata</taxon>
        <taxon>Craniata</taxon>
        <taxon>Vertebrata</taxon>
        <taxon>Euteleostomi</taxon>
        <taxon>Mammalia</taxon>
        <taxon>Eutheria</taxon>
        <taxon>Euarchontoglires</taxon>
        <taxon>Primates</taxon>
        <taxon>Strepsirrhini</taxon>
        <taxon>Lemuriformes</taxon>
        <taxon>Lemuridae</taxon>
        <taxon>Prolemur</taxon>
    </lineage>
</organism>
<feature type="compositionally biased region" description="Pro residues" evidence="15">
    <location>
        <begin position="302"/>
        <end position="312"/>
    </location>
</feature>
<feature type="compositionally biased region" description="Basic and acidic residues" evidence="15">
    <location>
        <begin position="325"/>
        <end position="337"/>
    </location>
</feature>
<evidence type="ECO:0000256" key="6">
    <source>
        <dbReference type="ARBA" id="ARBA00022737"/>
    </source>
</evidence>
<evidence type="ECO:0000256" key="8">
    <source>
        <dbReference type="ARBA" id="ARBA00023008"/>
    </source>
</evidence>
<dbReference type="GO" id="GO:0009986">
    <property type="term" value="C:cell surface"/>
    <property type="evidence" value="ECO:0007669"/>
    <property type="project" value="Ensembl"/>
</dbReference>
<dbReference type="Proteomes" id="UP000694414">
    <property type="component" value="Unplaced"/>
</dbReference>
<dbReference type="SMART" id="SM00043">
    <property type="entry name" value="CY"/>
    <property type="match status" value="2"/>
</dbReference>
<dbReference type="PANTHER" id="PTHR13814">
    <property type="entry name" value="FETUIN"/>
    <property type="match status" value="1"/>
</dbReference>
<dbReference type="InterPro" id="IPR050735">
    <property type="entry name" value="Kininogen_Fetuin_HRG"/>
</dbReference>
<evidence type="ECO:0000256" key="2">
    <source>
        <dbReference type="ARBA" id="ARBA00022525"/>
    </source>
</evidence>
<evidence type="ECO:0000256" key="15">
    <source>
        <dbReference type="SAM" id="MobiDB-lite"/>
    </source>
</evidence>
<dbReference type="GO" id="GO:0051918">
    <property type="term" value="P:negative regulation of fibrinolysis"/>
    <property type="evidence" value="ECO:0007669"/>
    <property type="project" value="TreeGrafter"/>
</dbReference>
<keyword evidence="8" id="KW-0186">Copper</keyword>
<dbReference type="PANTHER" id="PTHR13814:SF3">
    <property type="entry name" value="HISTIDINE-RICH GLYCOPROTEIN"/>
    <property type="match status" value="1"/>
</dbReference>
<evidence type="ECO:0000256" key="11">
    <source>
        <dbReference type="ARBA" id="ARBA00023180"/>
    </source>
</evidence>
<feature type="region of interest" description="Disordered" evidence="15">
    <location>
        <begin position="265"/>
        <end position="405"/>
    </location>
</feature>
<dbReference type="GO" id="GO:1900747">
    <property type="term" value="P:negative regulation of vascular endothelial growth factor signaling pathway"/>
    <property type="evidence" value="ECO:0007669"/>
    <property type="project" value="Ensembl"/>
</dbReference>
<dbReference type="GO" id="GO:2000504">
    <property type="term" value="P:positive regulation of blood vessel remodeling"/>
    <property type="evidence" value="ECO:0007669"/>
    <property type="project" value="Ensembl"/>
</dbReference>
<feature type="domain" description="Cystatin" evidence="17">
    <location>
        <begin position="13"/>
        <end position="127"/>
    </location>
</feature>
<evidence type="ECO:0000256" key="3">
    <source>
        <dbReference type="ARBA" id="ARBA00022674"/>
    </source>
</evidence>
<evidence type="ECO:0000256" key="5">
    <source>
        <dbReference type="ARBA" id="ARBA00022729"/>
    </source>
</evidence>
<dbReference type="GO" id="GO:0004867">
    <property type="term" value="F:serine-type endopeptidase inhibitor activity"/>
    <property type="evidence" value="ECO:0007669"/>
    <property type="project" value="TreeGrafter"/>
</dbReference>
<keyword evidence="2" id="KW-0964">Secreted</keyword>
<dbReference type="GO" id="GO:0005102">
    <property type="term" value="F:signaling receptor binding"/>
    <property type="evidence" value="ECO:0007669"/>
    <property type="project" value="Ensembl"/>
</dbReference>
<dbReference type="GO" id="GO:0002839">
    <property type="term" value="P:positive regulation of immune response to tumor cell"/>
    <property type="evidence" value="ECO:0007669"/>
    <property type="project" value="Ensembl"/>
</dbReference>
<keyword evidence="12" id="KW-0280">Fibrinolysis</keyword>
<dbReference type="GO" id="GO:0033629">
    <property type="term" value="P:negative regulation of cell adhesion mediated by integrin"/>
    <property type="evidence" value="ECO:0007669"/>
    <property type="project" value="Ensembl"/>
</dbReference>
<dbReference type="GO" id="GO:0008201">
    <property type="term" value="F:heparin binding"/>
    <property type="evidence" value="ECO:0007669"/>
    <property type="project" value="UniProtKB-KW"/>
</dbReference>
<dbReference type="CDD" id="cd00042">
    <property type="entry name" value="CY"/>
    <property type="match status" value="1"/>
</dbReference>
<dbReference type="GO" id="GO:0016525">
    <property type="term" value="P:negative regulation of angiogenesis"/>
    <property type="evidence" value="ECO:0007669"/>
    <property type="project" value="Ensembl"/>
</dbReference>
<dbReference type="GO" id="GO:0043395">
    <property type="term" value="F:heparan sulfate proteoglycan binding"/>
    <property type="evidence" value="ECO:0007669"/>
    <property type="project" value="Ensembl"/>
</dbReference>
<evidence type="ECO:0000256" key="9">
    <source>
        <dbReference type="ARBA" id="ARBA00023084"/>
    </source>
</evidence>
<dbReference type="GO" id="GO:0043254">
    <property type="term" value="P:regulation of protein-containing complex assembly"/>
    <property type="evidence" value="ECO:0007669"/>
    <property type="project" value="Ensembl"/>
</dbReference>
<evidence type="ECO:0000256" key="16">
    <source>
        <dbReference type="SAM" id="SignalP"/>
    </source>
</evidence>
<evidence type="ECO:0000256" key="14">
    <source>
        <dbReference type="ARBA" id="ARBA00041330"/>
    </source>
</evidence>
<evidence type="ECO:0000256" key="10">
    <source>
        <dbReference type="ARBA" id="ARBA00023157"/>
    </source>
</evidence>
<dbReference type="GO" id="GO:0010593">
    <property type="term" value="P:negative regulation of lamellipodium assembly"/>
    <property type="evidence" value="ECO:0007669"/>
    <property type="project" value="Ensembl"/>
</dbReference>
<dbReference type="GO" id="GO:0020037">
    <property type="term" value="F:heme binding"/>
    <property type="evidence" value="ECO:0007669"/>
    <property type="project" value="Ensembl"/>
</dbReference>
<dbReference type="GO" id="GO:0072562">
    <property type="term" value="C:blood microparticle"/>
    <property type="evidence" value="ECO:0007669"/>
    <property type="project" value="TreeGrafter"/>
</dbReference>